<dbReference type="SUPFAM" id="SSF117457">
    <property type="entry name" value="FumA C-terminal domain-like"/>
    <property type="match status" value="1"/>
</dbReference>
<evidence type="ECO:0000259" key="13">
    <source>
        <dbReference type="Pfam" id="PF05681"/>
    </source>
</evidence>
<dbReference type="RefSeq" id="WP_127944918.1">
    <property type="nucleotide sequence ID" value="NZ_RKLN01000001.1"/>
</dbReference>
<reference evidence="15 16" key="1">
    <citation type="submission" date="2018-11" db="EMBL/GenBank/DDBJ databases">
        <title>Rhodococcus spongicola sp. nov. and Rhodococcus xishaensis sp. nov. from marine sponges.</title>
        <authorList>
            <person name="Li L."/>
            <person name="Lin H.W."/>
        </authorList>
    </citation>
    <scope>NUCLEOTIDE SEQUENCE [LARGE SCALE GENOMIC DNA]</scope>
    <source>
        <strain evidence="15 16">LHW50502</strain>
    </source>
</reference>
<dbReference type="InterPro" id="IPR004647">
    <property type="entry name" value="Fe-S_hydro-lyase_TtdB-typ_cat"/>
</dbReference>
<evidence type="ECO:0000313" key="16">
    <source>
        <dbReference type="Proteomes" id="UP000284333"/>
    </source>
</evidence>
<keyword evidence="10 12" id="KW-0411">Iron-sulfur</keyword>
<comment type="function">
    <text evidence="12">Catalyzes the reversible hydration of fumarate to (S)-malate.</text>
</comment>
<evidence type="ECO:0000259" key="14">
    <source>
        <dbReference type="Pfam" id="PF05683"/>
    </source>
</evidence>
<dbReference type="PANTHER" id="PTHR30389">
    <property type="entry name" value="FUMARATE HYDRATASE-RELATED"/>
    <property type="match status" value="1"/>
</dbReference>
<evidence type="ECO:0000256" key="3">
    <source>
        <dbReference type="ARBA" id="ARBA00004859"/>
    </source>
</evidence>
<dbReference type="Proteomes" id="UP000284333">
    <property type="component" value="Unassembled WGS sequence"/>
</dbReference>
<evidence type="ECO:0000256" key="2">
    <source>
        <dbReference type="ARBA" id="ARBA00001966"/>
    </source>
</evidence>
<keyword evidence="16" id="KW-1185">Reference proteome</keyword>
<dbReference type="GO" id="GO:0006099">
    <property type="term" value="P:tricarboxylic acid cycle"/>
    <property type="evidence" value="ECO:0007669"/>
    <property type="project" value="UniProtKB-KW"/>
</dbReference>
<evidence type="ECO:0000256" key="4">
    <source>
        <dbReference type="ARBA" id="ARBA00008876"/>
    </source>
</evidence>
<protein>
    <recommendedName>
        <fullName evidence="12">Fumarate hydratase class I</fullName>
        <ecNumber evidence="12">4.2.1.2</ecNumber>
    </recommendedName>
</protein>
<evidence type="ECO:0000313" key="15">
    <source>
        <dbReference type="EMBL" id="RVW06729.1"/>
    </source>
</evidence>
<comment type="catalytic activity">
    <reaction evidence="1 12">
        <text>(S)-malate = fumarate + H2O</text>
        <dbReference type="Rhea" id="RHEA:12460"/>
        <dbReference type="ChEBI" id="CHEBI:15377"/>
        <dbReference type="ChEBI" id="CHEBI:15589"/>
        <dbReference type="ChEBI" id="CHEBI:29806"/>
        <dbReference type="EC" id="4.2.1.2"/>
    </reaction>
</comment>
<dbReference type="InterPro" id="IPR004646">
    <property type="entry name" value="Fe-S_hydro-lyase_TtdA-typ_cat"/>
</dbReference>
<keyword evidence="11 12" id="KW-0456">Lyase</keyword>
<dbReference type="GO" id="GO:0046872">
    <property type="term" value="F:metal ion binding"/>
    <property type="evidence" value="ECO:0007669"/>
    <property type="project" value="UniProtKB-UniRule"/>
</dbReference>
<dbReference type="Gene3D" id="3.20.130.10">
    <property type="entry name" value="Fe-S hydro-lyase, tartrate dehydratase beta-type, catalytic domain"/>
    <property type="match status" value="1"/>
</dbReference>
<dbReference type="InterPro" id="IPR051208">
    <property type="entry name" value="Class-I_Fumarase/Tartrate_DH"/>
</dbReference>
<proteinExistence type="inferred from homology"/>
<dbReference type="InterPro" id="IPR020557">
    <property type="entry name" value="Fumarate_lyase_CS"/>
</dbReference>
<dbReference type="AlphaFoldDB" id="A0A3S3AF89"/>
<accession>A0A3S3AF89</accession>
<feature type="domain" description="Fe-S hydro-lyase tartrate dehydratase alpha-type catalytic" evidence="13">
    <location>
        <begin position="50"/>
        <end position="329"/>
    </location>
</feature>
<comment type="subunit">
    <text evidence="5 12">Homodimer.</text>
</comment>
<name>A0A3S3AF89_9NOCA</name>
<keyword evidence="7" id="KW-0816">Tricarboxylic acid cycle</keyword>
<evidence type="ECO:0000256" key="1">
    <source>
        <dbReference type="ARBA" id="ARBA00000929"/>
    </source>
</evidence>
<evidence type="ECO:0000256" key="9">
    <source>
        <dbReference type="ARBA" id="ARBA00023004"/>
    </source>
</evidence>
<dbReference type="PANTHER" id="PTHR30389:SF0">
    <property type="entry name" value="FUMARATE HYDRATASE CLASS I, AEROBIC"/>
    <property type="match status" value="1"/>
</dbReference>
<evidence type="ECO:0000256" key="7">
    <source>
        <dbReference type="ARBA" id="ARBA00022532"/>
    </source>
</evidence>
<dbReference type="GO" id="GO:0004333">
    <property type="term" value="F:fumarate hydratase activity"/>
    <property type="evidence" value="ECO:0007669"/>
    <property type="project" value="UniProtKB-UniRule"/>
</dbReference>
<feature type="domain" description="Fe-S hydro-lyase tartrate dehydratase beta-type catalytic" evidence="14">
    <location>
        <begin position="335"/>
        <end position="551"/>
    </location>
</feature>
<evidence type="ECO:0000256" key="6">
    <source>
        <dbReference type="ARBA" id="ARBA00022485"/>
    </source>
</evidence>
<dbReference type="EC" id="4.2.1.2" evidence="12"/>
<dbReference type="PIRSF" id="PIRSF001394">
    <property type="entry name" value="Fe_dep_fumar_hy"/>
    <property type="match status" value="1"/>
</dbReference>
<dbReference type="InterPro" id="IPR011167">
    <property type="entry name" value="Fe_dep_fumarate_hydratase"/>
</dbReference>
<gene>
    <name evidence="15" type="ORF">EF834_01410</name>
</gene>
<organism evidence="15 16">
    <name type="scientific">Rhodococcus spongiicola</name>
    <dbReference type="NCBI Taxonomy" id="2487352"/>
    <lineage>
        <taxon>Bacteria</taxon>
        <taxon>Bacillati</taxon>
        <taxon>Actinomycetota</taxon>
        <taxon>Actinomycetes</taxon>
        <taxon>Mycobacteriales</taxon>
        <taxon>Nocardiaceae</taxon>
        <taxon>Rhodococcus</taxon>
    </lineage>
</organism>
<comment type="similarity">
    <text evidence="4 12">Belongs to the class-I fumarase family.</text>
</comment>
<evidence type="ECO:0000256" key="5">
    <source>
        <dbReference type="ARBA" id="ARBA00011738"/>
    </source>
</evidence>
<evidence type="ECO:0000256" key="12">
    <source>
        <dbReference type="PIRNR" id="PIRNR001394"/>
    </source>
</evidence>
<evidence type="ECO:0000256" key="11">
    <source>
        <dbReference type="ARBA" id="ARBA00023239"/>
    </source>
</evidence>
<dbReference type="FunFam" id="3.20.130.10:FF:000001">
    <property type="entry name" value="Fumarate hydratase class I"/>
    <property type="match status" value="1"/>
</dbReference>
<dbReference type="OrthoDB" id="9798978at2"/>
<dbReference type="Pfam" id="PF05683">
    <property type="entry name" value="Fumerase_C"/>
    <property type="match status" value="1"/>
</dbReference>
<keyword evidence="6 12" id="KW-0004">4Fe-4S</keyword>
<dbReference type="Pfam" id="PF05681">
    <property type="entry name" value="Fumerase"/>
    <property type="match status" value="1"/>
</dbReference>
<comment type="cofactor">
    <cofactor evidence="2 12">
        <name>[4Fe-4S] cluster</name>
        <dbReference type="ChEBI" id="CHEBI:49883"/>
    </cofactor>
</comment>
<comment type="pathway">
    <text evidence="3">Carbohydrate metabolism; tricarboxylic acid cycle; (S)-malate from fumarate: step 1/1.</text>
</comment>
<dbReference type="InterPro" id="IPR036660">
    <property type="entry name" value="Fe-S_hydroAse_TtdB_cat_sf"/>
</dbReference>
<keyword evidence="8 12" id="KW-0479">Metal-binding</keyword>
<dbReference type="NCBIfam" id="TIGR00722">
    <property type="entry name" value="ttdA_fumA_fumB"/>
    <property type="match status" value="1"/>
</dbReference>
<dbReference type="NCBIfam" id="TIGR00723">
    <property type="entry name" value="ttdB_fumA_fumB"/>
    <property type="match status" value="1"/>
</dbReference>
<evidence type="ECO:0000256" key="8">
    <source>
        <dbReference type="ARBA" id="ARBA00022723"/>
    </source>
</evidence>
<comment type="caution">
    <text evidence="15">The sequence shown here is derived from an EMBL/GenBank/DDBJ whole genome shotgun (WGS) entry which is preliminary data.</text>
</comment>
<dbReference type="PROSITE" id="PS00163">
    <property type="entry name" value="FUMARATE_LYASES"/>
    <property type="match status" value="1"/>
</dbReference>
<sequence length="565" mass="61360">MAEFLYEDLLPIGEDPTEYRLLTTEGVSTVEGPDGRTFLKVEPEAMRLLTETALHDISHYLRTDHLEQVASILDDPEASDNDKFVALDLLKNANIAAAGVLPMCQDTGTAIVMGKRGQQVLTPGDDEESIARGVYDAYTRLNLRYSQNAPLTMWEEKNTGNNLPAQIELYADTAKGHENSYKFLFMAKGGGSANKSYLYQETKAILNPDSMMQFLEAKIRSLGTAACPPYHLAIVVGGTSAEFALKTAKYASAHYLDELPTEGAITGRGFRDLELEKQVFELTQKIGIGAQFGGKYFCHDVRVIRLPRHGASLPVAIAVSCSADRQAKAKITPEGVFLEQLEFNPGRFLPEITDSQLDAETDGVSGTGKGAAVKVDLTKPMPEILAELSKHPVKTRLSLTGPLVVARDIAHAKIKERLDAGEDMPEYLKNHPVYYAGPAKTPDGMASGSFGPTTAGRMDSYVEQFQAAGGSMIMLAKGNRSKQVTDACSTYGGFYLGSIGGPAARLALDCIKKVEVIEYPELGMEAVWKIEVEDFPAFIVVDDKGNDFFAHTGEVTLTVGKRPGL</sequence>
<evidence type="ECO:0000256" key="10">
    <source>
        <dbReference type="ARBA" id="ARBA00023014"/>
    </source>
</evidence>
<keyword evidence="9 12" id="KW-0408">Iron</keyword>
<dbReference type="GO" id="GO:0042803">
    <property type="term" value="F:protein homodimerization activity"/>
    <property type="evidence" value="ECO:0007669"/>
    <property type="project" value="UniProtKB-ARBA"/>
</dbReference>
<dbReference type="EMBL" id="RKLN01000001">
    <property type="protein sequence ID" value="RVW06729.1"/>
    <property type="molecule type" value="Genomic_DNA"/>
</dbReference>
<dbReference type="GO" id="GO:0051539">
    <property type="term" value="F:4 iron, 4 sulfur cluster binding"/>
    <property type="evidence" value="ECO:0007669"/>
    <property type="project" value="UniProtKB-UniRule"/>
</dbReference>